<dbReference type="CDD" id="cd22884">
    <property type="entry name" value="TOM22"/>
    <property type="match status" value="1"/>
</dbReference>
<keyword evidence="9" id="KW-0496">Mitochondrion</keyword>
<accession>A0ABD2YHM9</accession>
<keyword evidence="11" id="KW-0675">Receptor</keyword>
<evidence type="ECO:0000256" key="7">
    <source>
        <dbReference type="ARBA" id="ARBA00022989"/>
    </source>
</evidence>
<comment type="subcellular location">
    <subcellularLocation>
        <location evidence="1">Mitochondrion outer membrane</location>
        <topology evidence="1">Single-pass membrane protein</topology>
    </subcellularLocation>
</comment>
<dbReference type="InterPro" id="IPR017411">
    <property type="entry name" value="Tom22_pln"/>
</dbReference>
<evidence type="ECO:0000256" key="9">
    <source>
        <dbReference type="ARBA" id="ARBA00023128"/>
    </source>
</evidence>
<evidence type="ECO:0000256" key="11">
    <source>
        <dbReference type="ARBA" id="ARBA00023170"/>
    </source>
</evidence>
<comment type="caution">
    <text evidence="12">The sequence shown here is derived from an EMBL/GenBank/DDBJ whole genome shotgun (WGS) entry which is preliminary data.</text>
</comment>
<dbReference type="PANTHER" id="PTHR46867">
    <property type="entry name" value="MITOCHONDRIAL IMPORT RECEPTOR SUBUNIT TOM9-2"/>
    <property type="match status" value="1"/>
</dbReference>
<keyword evidence="4" id="KW-0812">Transmembrane</keyword>
<gene>
    <name evidence="12" type="ORF">ACH5RR_031598</name>
</gene>
<keyword evidence="10" id="KW-0472">Membrane</keyword>
<keyword evidence="7" id="KW-1133">Transmembrane helix</keyword>
<dbReference type="PANTHER" id="PTHR46867:SF7">
    <property type="entry name" value="MITOCHONDRIAL IMPORT RECEPTOR SUBUNIT TOM22 HOMOLOG 2"/>
    <property type="match status" value="1"/>
</dbReference>
<evidence type="ECO:0000256" key="2">
    <source>
        <dbReference type="ARBA" id="ARBA00009874"/>
    </source>
</evidence>
<dbReference type="EMBL" id="JBJUIK010000013">
    <property type="protein sequence ID" value="KAL3506216.1"/>
    <property type="molecule type" value="Genomic_DNA"/>
</dbReference>
<dbReference type="GO" id="GO:0005741">
    <property type="term" value="C:mitochondrial outer membrane"/>
    <property type="evidence" value="ECO:0007669"/>
    <property type="project" value="UniProtKB-SubCell"/>
</dbReference>
<dbReference type="AlphaFoldDB" id="A0ABD2YHM9"/>
<evidence type="ECO:0000313" key="12">
    <source>
        <dbReference type="EMBL" id="KAL3506216.1"/>
    </source>
</evidence>
<dbReference type="Proteomes" id="UP001630127">
    <property type="component" value="Unassembled WGS sequence"/>
</dbReference>
<evidence type="ECO:0000313" key="13">
    <source>
        <dbReference type="Proteomes" id="UP001630127"/>
    </source>
</evidence>
<keyword evidence="13" id="KW-1185">Reference proteome</keyword>
<evidence type="ECO:0000256" key="4">
    <source>
        <dbReference type="ARBA" id="ARBA00022692"/>
    </source>
</evidence>
<evidence type="ECO:0008006" key="14">
    <source>
        <dbReference type="Google" id="ProtNLM"/>
    </source>
</evidence>
<keyword evidence="3" id="KW-0813">Transport</keyword>
<evidence type="ECO:0000256" key="6">
    <source>
        <dbReference type="ARBA" id="ARBA00022927"/>
    </source>
</evidence>
<keyword evidence="6" id="KW-0653">Protein transport</keyword>
<name>A0ABD2YHM9_9GENT</name>
<dbReference type="Pfam" id="PF04281">
    <property type="entry name" value="Tom22"/>
    <property type="match status" value="1"/>
</dbReference>
<evidence type="ECO:0000256" key="5">
    <source>
        <dbReference type="ARBA" id="ARBA00022787"/>
    </source>
</evidence>
<keyword evidence="8" id="KW-0811">Translocation</keyword>
<organism evidence="12 13">
    <name type="scientific">Cinchona calisaya</name>
    <dbReference type="NCBI Taxonomy" id="153742"/>
    <lineage>
        <taxon>Eukaryota</taxon>
        <taxon>Viridiplantae</taxon>
        <taxon>Streptophyta</taxon>
        <taxon>Embryophyta</taxon>
        <taxon>Tracheophyta</taxon>
        <taxon>Spermatophyta</taxon>
        <taxon>Magnoliopsida</taxon>
        <taxon>eudicotyledons</taxon>
        <taxon>Gunneridae</taxon>
        <taxon>Pentapetalae</taxon>
        <taxon>asterids</taxon>
        <taxon>lamiids</taxon>
        <taxon>Gentianales</taxon>
        <taxon>Rubiaceae</taxon>
        <taxon>Cinchonoideae</taxon>
        <taxon>Cinchoneae</taxon>
        <taxon>Cinchona</taxon>
    </lineage>
</organism>
<comment type="similarity">
    <text evidence="2">Belongs to the Tom22 family.</text>
</comment>
<keyword evidence="5" id="KW-1000">Mitochondrion outer membrane</keyword>
<dbReference type="InterPro" id="IPR005683">
    <property type="entry name" value="Tom22"/>
</dbReference>
<evidence type="ECO:0000256" key="8">
    <source>
        <dbReference type="ARBA" id="ARBA00023010"/>
    </source>
</evidence>
<sequence length="108" mass="11421">MAFYGGKRMPASKSKNAGTIITTTSDSSLINKGKKVACDVAYVGKKLLKSTGKAAWITATTFLILGLPLVLSMEREQLLEEYDLQNQALLGAPPSSISPPQPYGGSST</sequence>
<evidence type="ECO:0000256" key="1">
    <source>
        <dbReference type="ARBA" id="ARBA00004572"/>
    </source>
</evidence>
<dbReference type="GO" id="GO:0015031">
    <property type="term" value="P:protein transport"/>
    <property type="evidence" value="ECO:0007669"/>
    <property type="project" value="UniProtKB-KW"/>
</dbReference>
<evidence type="ECO:0000256" key="3">
    <source>
        <dbReference type="ARBA" id="ARBA00022448"/>
    </source>
</evidence>
<reference evidence="12 13" key="1">
    <citation type="submission" date="2024-11" db="EMBL/GenBank/DDBJ databases">
        <title>A near-complete genome assembly of Cinchona calisaya.</title>
        <authorList>
            <person name="Lian D.C."/>
            <person name="Zhao X.W."/>
            <person name="Wei L."/>
        </authorList>
    </citation>
    <scope>NUCLEOTIDE SEQUENCE [LARGE SCALE GENOMIC DNA]</scope>
    <source>
        <tissue evidence="12">Nenye</tissue>
    </source>
</reference>
<evidence type="ECO:0000256" key="10">
    <source>
        <dbReference type="ARBA" id="ARBA00023136"/>
    </source>
</evidence>
<protein>
    <recommendedName>
        <fullName evidence="14">Mitochondrial import receptor subunit TOM22</fullName>
    </recommendedName>
</protein>
<proteinExistence type="inferred from homology"/>